<feature type="compositionally biased region" description="Basic and acidic residues" evidence="1">
    <location>
        <begin position="51"/>
        <end position="67"/>
    </location>
</feature>
<feature type="compositionally biased region" description="Basic and acidic residues" evidence="1">
    <location>
        <begin position="282"/>
        <end position="291"/>
    </location>
</feature>
<comment type="caution">
    <text evidence="2">The sequence shown here is derived from an EMBL/GenBank/DDBJ whole genome shotgun (WGS) entry which is preliminary data.</text>
</comment>
<feature type="region of interest" description="Disordered" evidence="1">
    <location>
        <begin position="1"/>
        <end position="129"/>
    </location>
</feature>
<evidence type="ECO:0000313" key="3">
    <source>
        <dbReference type="Proteomes" id="UP000230750"/>
    </source>
</evidence>
<dbReference type="AlphaFoldDB" id="A0A2G8KBR9"/>
<protein>
    <submittedName>
        <fullName evidence="2">Uncharacterized protein</fullName>
    </submittedName>
</protein>
<proteinExistence type="predicted"/>
<feature type="compositionally biased region" description="Polar residues" evidence="1">
    <location>
        <begin position="69"/>
        <end position="78"/>
    </location>
</feature>
<feature type="compositionally biased region" description="Polar residues" evidence="1">
    <location>
        <begin position="1"/>
        <end position="12"/>
    </location>
</feature>
<feature type="compositionally biased region" description="Polar residues" evidence="1">
    <location>
        <begin position="368"/>
        <end position="380"/>
    </location>
</feature>
<feature type="region of interest" description="Disordered" evidence="1">
    <location>
        <begin position="223"/>
        <end position="380"/>
    </location>
</feature>
<gene>
    <name evidence="2" type="ORF">BSL78_17705</name>
</gene>
<accession>A0A2G8KBR9</accession>
<sequence>MNTAQIRTSNGVLNDEKYQPSSATDDLRPNRFAPVREPAERLPPKVTPKPKPRDISKETEKLHRESETFQEQVSSSGSKELMSLLKPVSEGTQSNTADHSEANEPLTLESDSEQVKVNTDCSEDESQPRKPFSTVFCLRGVKINRIVIPLPNQAEAPNRVTETRTVGSTKDLYKQDEELISPLSISESSVTSVTEPNSDKDEEIAVSIPSADAPVLTLPHVDVRDRDRFGKTRGKPIPSPRPPLSIKPFETESSEFPFEEVNPSSDLPPPAEYSDVSKNVHKNIDHPEVETIYHPSFSKTKSNDPTESDESVKFGYKPSYSQNYNVPAAESQPNEVSDDNSSEPRQYYASNKAYSESPMVSQFDEDNTTNANPSTITQHN</sequence>
<dbReference type="Proteomes" id="UP000230750">
    <property type="component" value="Unassembled WGS sequence"/>
</dbReference>
<dbReference type="EMBL" id="MRZV01000714">
    <property type="protein sequence ID" value="PIK45430.1"/>
    <property type="molecule type" value="Genomic_DNA"/>
</dbReference>
<feature type="compositionally biased region" description="Polar residues" evidence="1">
    <location>
        <begin position="348"/>
        <end position="360"/>
    </location>
</feature>
<feature type="compositionally biased region" description="Polar residues" evidence="1">
    <location>
        <begin position="319"/>
        <end position="335"/>
    </location>
</feature>
<reference evidence="2 3" key="1">
    <citation type="journal article" date="2017" name="PLoS Biol.">
        <title>The sea cucumber genome provides insights into morphological evolution and visceral regeneration.</title>
        <authorList>
            <person name="Zhang X."/>
            <person name="Sun L."/>
            <person name="Yuan J."/>
            <person name="Sun Y."/>
            <person name="Gao Y."/>
            <person name="Zhang L."/>
            <person name="Li S."/>
            <person name="Dai H."/>
            <person name="Hamel J.F."/>
            <person name="Liu C."/>
            <person name="Yu Y."/>
            <person name="Liu S."/>
            <person name="Lin W."/>
            <person name="Guo K."/>
            <person name="Jin S."/>
            <person name="Xu P."/>
            <person name="Storey K.B."/>
            <person name="Huan P."/>
            <person name="Zhang T."/>
            <person name="Zhou Y."/>
            <person name="Zhang J."/>
            <person name="Lin C."/>
            <person name="Li X."/>
            <person name="Xing L."/>
            <person name="Huo D."/>
            <person name="Sun M."/>
            <person name="Wang L."/>
            <person name="Mercier A."/>
            <person name="Li F."/>
            <person name="Yang H."/>
            <person name="Xiang J."/>
        </authorList>
    </citation>
    <scope>NUCLEOTIDE SEQUENCE [LARGE SCALE GENOMIC DNA]</scope>
    <source>
        <strain evidence="2">Shaxun</strain>
        <tissue evidence="2">Muscle</tissue>
    </source>
</reference>
<evidence type="ECO:0000256" key="1">
    <source>
        <dbReference type="SAM" id="MobiDB-lite"/>
    </source>
</evidence>
<organism evidence="2 3">
    <name type="scientific">Stichopus japonicus</name>
    <name type="common">Sea cucumber</name>
    <dbReference type="NCBI Taxonomy" id="307972"/>
    <lineage>
        <taxon>Eukaryota</taxon>
        <taxon>Metazoa</taxon>
        <taxon>Echinodermata</taxon>
        <taxon>Eleutherozoa</taxon>
        <taxon>Echinozoa</taxon>
        <taxon>Holothuroidea</taxon>
        <taxon>Aspidochirotacea</taxon>
        <taxon>Aspidochirotida</taxon>
        <taxon>Stichopodidae</taxon>
        <taxon>Apostichopus</taxon>
    </lineage>
</organism>
<keyword evidence="3" id="KW-1185">Reference proteome</keyword>
<evidence type="ECO:0000313" key="2">
    <source>
        <dbReference type="EMBL" id="PIK45430.1"/>
    </source>
</evidence>
<name>A0A2G8KBR9_STIJA</name>